<comment type="subcellular location">
    <subcellularLocation>
        <location evidence="1">Cell membrane</location>
        <topology evidence="1">Multi-pass membrane protein</topology>
    </subcellularLocation>
</comment>
<dbReference type="Pfam" id="PF00664">
    <property type="entry name" value="ABC_membrane"/>
    <property type="match status" value="1"/>
</dbReference>
<dbReference type="GO" id="GO:0005524">
    <property type="term" value="F:ATP binding"/>
    <property type="evidence" value="ECO:0007669"/>
    <property type="project" value="UniProtKB-KW"/>
</dbReference>
<evidence type="ECO:0000313" key="10">
    <source>
        <dbReference type="EMBL" id="MCY9521519.1"/>
    </source>
</evidence>
<dbReference type="PANTHER" id="PTHR24221">
    <property type="entry name" value="ATP-BINDING CASSETTE SUB-FAMILY B"/>
    <property type="match status" value="1"/>
</dbReference>
<dbReference type="SMART" id="SM00382">
    <property type="entry name" value="AAA"/>
    <property type="match status" value="1"/>
</dbReference>
<dbReference type="InterPro" id="IPR003593">
    <property type="entry name" value="AAA+_ATPase"/>
</dbReference>
<evidence type="ECO:0000256" key="1">
    <source>
        <dbReference type="ARBA" id="ARBA00004651"/>
    </source>
</evidence>
<name>A0ABT4DW13_9BACL</name>
<keyword evidence="3" id="KW-0547">Nucleotide-binding</keyword>
<gene>
    <name evidence="10" type="ORF">M5X09_17905</name>
</gene>
<dbReference type="InterPro" id="IPR017871">
    <property type="entry name" value="ABC_transporter-like_CS"/>
</dbReference>
<evidence type="ECO:0000259" key="9">
    <source>
        <dbReference type="PROSITE" id="PS50929"/>
    </source>
</evidence>
<feature type="transmembrane region" description="Helical" evidence="7">
    <location>
        <begin position="248"/>
        <end position="270"/>
    </location>
</feature>
<organism evidence="10 11">
    <name type="scientific">Paenibacillus apiarius</name>
    <dbReference type="NCBI Taxonomy" id="46240"/>
    <lineage>
        <taxon>Bacteria</taxon>
        <taxon>Bacillati</taxon>
        <taxon>Bacillota</taxon>
        <taxon>Bacilli</taxon>
        <taxon>Bacillales</taxon>
        <taxon>Paenibacillaceae</taxon>
        <taxon>Paenibacillus</taxon>
    </lineage>
</organism>
<feature type="transmembrane region" description="Helical" evidence="7">
    <location>
        <begin position="21"/>
        <end position="43"/>
    </location>
</feature>
<feature type="transmembrane region" description="Helical" evidence="7">
    <location>
        <begin position="138"/>
        <end position="157"/>
    </location>
</feature>
<dbReference type="InterPro" id="IPR039421">
    <property type="entry name" value="Type_1_exporter"/>
</dbReference>
<dbReference type="Gene3D" id="1.20.1560.10">
    <property type="entry name" value="ABC transporter type 1, transmembrane domain"/>
    <property type="match status" value="1"/>
</dbReference>
<feature type="domain" description="ABC transporter" evidence="8">
    <location>
        <begin position="340"/>
        <end position="573"/>
    </location>
</feature>
<reference evidence="10 11" key="1">
    <citation type="submission" date="2022-05" db="EMBL/GenBank/DDBJ databases">
        <title>Genome Sequencing of Bee-Associated Microbes.</title>
        <authorList>
            <person name="Dunlap C."/>
        </authorList>
    </citation>
    <scope>NUCLEOTIDE SEQUENCE [LARGE SCALE GENOMIC DNA]</scope>
    <source>
        <strain evidence="10 11">NRRL NRS-1438</strain>
    </source>
</reference>
<dbReference type="Pfam" id="PF00005">
    <property type="entry name" value="ABC_tran"/>
    <property type="match status" value="1"/>
</dbReference>
<dbReference type="CDD" id="cd07346">
    <property type="entry name" value="ABC_6TM_exporters"/>
    <property type="match status" value="1"/>
</dbReference>
<dbReference type="PROSITE" id="PS00211">
    <property type="entry name" value="ABC_TRANSPORTER_1"/>
    <property type="match status" value="1"/>
</dbReference>
<dbReference type="PANTHER" id="PTHR24221:SF654">
    <property type="entry name" value="ATP-BINDING CASSETTE SUB-FAMILY B MEMBER 6"/>
    <property type="match status" value="1"/>
</dbReference>
<keyword evidence="6 7" id="KW-0472">Membrane</keyword>
<feature type="transmembrane region" description="Helical" evidence="7">
    <location>
        <begin position="63"/>
        <end position="93"/>
    </location>
</feature>
<dbReference type="SUPFAM" id="SSF52540">
    <property type="entry name" value="P-loop containing nucleoside triphosphate hydrolases"/>
    <property type="match status" value="1"/>
</dbReference>
<evidence type="ECO:0000256" key="4">
    <source>
        <dbReference type="ARBA" id="ARBA00022840"/>
    </source>
</evidence>
<accession>A0ABT4DW13</accession>
<dbReference type="Gene3D" id="3.40.50.300">
    <property type="entry name" value="P-loop containing nucleotide triphosphate hydrolases"/>
    <property type="match status" value="1"/>
</dbReference>
<dbReference type="InterPro" id="IPR003439">
    <property type="entry name" value="ABC_transporter-like_ATP-bd"/>
</dbReference>
<dbReference type="EMBL" id="JAMDLW010000023">
    <property type="protein sequence ID" value="MCY9521519.1"/>
    <property type="molecule type" value="Genomic_DNA"/>
</dbReference>
<sequence length="590" mass="64573">MARSKSLSFMIRLAGKQRGKLIWSCLCSAASAVFALIPFIIVYRMAEGLLHPPVDAAVIQQLILIACIAVLLRFALMGASTMLAHAAAFHVLYDLRVRLIEKLGKLPLGFFGGQNSGRLNKVIADDVERIESFIAHHLPDLTASIVAPLLAAAYLFAVDWRLAIASLLPLPAAFAIQGLMSARGRRSDDMQRMHDLLEAMNGAIVEFVHAMPVIKSYNQTVHSFARYRHSVESYASLWTEIARKKTPLYTLFQLLLESGLLFIMPAGVWLCGQGSITFPVLLLFLLLGVGLTAPLRQISTLGHMMQNNLEGVRRIEAVLSEEEQSAPSPAEVNRPQRFQIEFRQVRFAYGEREVLKGIDLTAEDGTVTAFVGPSGAGKSTAAQLIARFFDPAAGEIRLGGFDLRSIPPEHLMDLISFVFQDVPIVSDTVAANLRMGKEEASEREMIRAAQAAQAHEFITALPEGYHTQIGEGGVPLSGGERQRLAIARAILKNAPVLILDEAFAFADAENEAKIQDALSRLMHGKTVVVIAHRLSTIMDADRIVVFDGGRAAGIGTHEELLHSCPLYAGMWRAHRDAGEWSLEGKEESDV</sequence>
<keyword evidence="4 10" id="KW-0067">ATP-binding</keyword>
<dbReference type="InterPro" id="IPR011527">
    <property type="entry name" value="ABC1_TM_dom"/>
</dbReference>
<evidence type="ECO:0000256" key="5">
    <source>
        <dbReference type="ARBA" id="ARBA00022989"/>
    </source>
</evidence>
<dbReference type="PROSITE" id="PS50893">
    <property type="entry name" value="ABC_TRANSPORTER_2"/>
    <property type="match status" value="1"/>
</dbReference>
<dbReference type="RefSeq" id="WP_268601536.1">
    <property type="nucleotide sequence ID" value="NZ_JAMDLV010000006.1"/>
</dbReference>
<protein>
    <submittedName>
        <fullName evidence="10">ABC transporter ATP-binding protein/permease</fullName>
    </submittedName>
</protein>
<feature type="transmembrane region" description="Helical" evidence="7">
    <location>
        <begin position="276"/>
        <end position="295"/>
    </location>
</feature>
<feature type="transmembrane region" description="Helical" evidence="7">
    <location>
        <begin position="163"/>
        <end position="182"/>
    </location>
</feature>
<evidence type="ECO:0000313" key="11">
    <source>
        <dbReference type="Proteomes" id="UP001207626"/>
    </source>
</evidence>
<dbReference type="Proteomes" id="UP001207626">
    <property type="component" value="Unassembled WGS sequence"/>
</dbReference>
<keyword evidence="5 7" id="KW-1133">Transmembrane helix</keyword>
<evidence type="ECO:0000256" key="7">
    <source>
        <dbReference type="SAM" id="Phobius"/>
    </source>
</evidence>
<comment type="caution">
    <text evidence="10">The sequence shown here is derived from an EMBL/GenBank/DDBJ whole genome shotgun (WGS) entry which is preliminary data.</text>
</comment>
<keyword evidence="2 7" id="KW-0812">Transmembrane</keyword>
<proteinExistence type="predicted"/>
<dbReference type="SUPFAM" id="SSF90123">
    <property type="entry name" value="ABC transporter transmembrane region"/>
    <property type="match status" value="1"/>
</dbReference>
<evidence type="ECO:0000256" key="3">
    <source>
        <dbReference type="ARBA" id="ARBA00022741"/>
    </source>
</evidence>
<dbReference type="InterPro" id="IPR036640">
    <property type="entry name" value="ABC1_TM_sf"/>
</dbReference>
<feature type="domain" description="ABC transmembrane type-1" evidence="9">
    <location>
        <begin position="22"/>
        <end position="307"/>
    </location>
</feature>
<dbReference type="PROSITE" id="PS50929">
    <property type="entry name" value="ABC_TM1F"/>
    <property type="match status" value="1"/>
</dbReference>
<evidence type="ECO:0000256" key="6">
    <source>
        <dbReference type="ARBA" id="ARBA00023136"/>
    </source>
</evidence>
<evidence type="ECO:0000259" key="8">
    <source>
        <dbReference type="PROSITE" id="PS50893"/>
    </source>
</evidence>
<dbReference type="InterPro" id="IPR027417">
    <property type="entry name" value="P-loop_NTPase"/>
</dbReference>
<keyword evidence="11" id="KW-1185">Reference proteome</keyword>
<evidence type="ECO:0000256" key="2">
    <source>
        <dbReference type="ARBA" id="ARBA00022692"/>
    </source>
</evidence>